<accession>A0AAJ0BS49</accession>
<evidence type="ECO:0000313" key="2">
    <source>
        <dbReference type="Proteomes" id="UP001244011"/>
    </source>
</evidence>
<proteinExistence type="predicted"/>
<reference evidence="1" key="1">
    <citation type="submission" date="2023-06" db="EMBL/GenBank/DDBJ databases">
        <title>Genome-scale phylogeny and comparative genomics of the fungal order Sordariales.</title>
        <authorList>
            <consortium name="Lawrence Berkeley National Laboratory"/>
            <person name="Hensen N."/>
            <person name="Bonometti L."/>
            <person name="Westerberg I."/>
            <person name="Brannstrom I.O."/>
            <person name="Guillou S."/>
            <person name="Cros-Aarteil S."/>
            <person name="Calhoun S."/>
            <person name="Haridas S."/>
            <person name="Kuo A."/>
            <person name="Mondo S."/>
            <person name="Pangilinan J."/>
            <person name="Riley R."/>
            <person name="Labutti K."/>
            <person name="Andreopoulos B."/>
            <person name="Lipzen A."/>
            <person name="Chen C."/>
            <person name="Yanf M."/>
            <person name="Daum C."/>
            <person name="Ng V."/>
            <person name="Clum A."/>
            <person name="Steindorff A."/>
            <person name="Ohm R."/>
            <person name="Martin F."/>
            <person name="Silar P."/>
            <person name="Natvig D."/>
            <person name="Lalanne C."/>
            <person name="Gautier V."/>
            <person name="Ament-Velasquez S.L."/>
            <person name="Kruys A."/>
            <person name="Hutchinson M.I."/>
            <person name="Powell A.J."/>
            <person name="Barry K."/>
            <person name="Miller A.N."/>
            <person name="Grigoriev I.V."/>
            <person name="Debuchy R."/>
            <person name="Gladieux P."/>
            <person name="Thoren M.H."/>
            <person name="Johannesson H."/>
        </authorList>
    </citation>
    <scope>NUCLEOTIDE SEQUENCE</scope>
    <source>
        <strain evidence="1">8032-3</strain>
    </source>
</reference>
<sequence>MATNVLGDDHQPSMDAWSQLNESWTTKVPPKWNSYFCKTVYVIAGKGSTQIAFPMRKIVLEQSPVIKTSFWHPYTLPPDIIKRGENMYFESYSPDVVKGIFFCLLSRDEGISDLLPRGPLFWREISDPTYFVRFYFLAASLG</sequence>
<protein>
    <submittedName>
        <fullName evidence="1">Uncharacterized protein</fullName>
    </submittedName>
</protein>
<gene>
    <name evidence="1" type="ORF">QBC33DRAFT_293827</name>
</gene>
<dbReference type="AlphaFoldDB" id="A0AAJ0BS49"/>
<organism evidence="1 2">
    <name type="scientific">Phialemonium atrogriseum</name>
    <dbReference type="NCBI Taxonomy" id="1093897"/>
    <lineage>
        <taxon>Eukaryota</taxon>
        <taxon>Fungi</taxon>
        <taxon>Dikarya</taxon>
        <taxon>Ascomycota</taxon>
        <taxon>Pezizomycotina</taxon>
        <taxon>Sordariomycetes</taxon>
        <taxon>Sordariomycetidae</taxon>
        <taxon>Cephalothecales</taxon>
        <taxon>Cephalothecaceae</taxon>
        <taxon>Phialemonium</taxon>
    </lineage>
</organism>
<dbReference type="Proteomes" id="UP001244011">
    <property type="component" value="Unassembled WGS sequence"/>
</dbReference>
<keyword evidence="2" id="KW-1185">Reference proteome</keyword>
<dbReference type="EMBL" id="MU839044">
    <property type="protein sequence ID" value="KAK1762022.1"/>
    <property type="molecule type" value="Genomic_DNA"/>
</dbReference>
<evidence type="ECO:0000313" key="1">
    <source>
        <dbReference type="EMBL" id="KAK1762022.1"/>
    </source>
</evidence>
<dbReference type="RefSeq" id="XP_060278235.1">
    <property type="nucleotide sequence ID" value="XM_060423364.1"/>
</dbReference>
<dbReference type="GeneID" id="85306551"/>
<comment type="caution">
    <text evidence="1">The sequence shown here is derived from an EMBL/GenBank/DDBJ whole genome shotgun (WGS) entry which is preliminary data.</text>
</comment>
<name>A0AAJ0BS49_9PEZI</name>